<accession>A0A6S6SN95</accession>
<reference evidence="4" key="1">
    <citation type="submission" date="2020-01" db="EMBL/GenBank/DDBJ databases">
        <authorList>
            <person name="Meier V. D."/>
            <person name="Meier V D."/>
        </authorList>
    </citation>
    <scope>NUCLEOTIDE SEQUENCE</scope>
    <source>
        <strain evidence="4">HLG_WM_MAG_07</strain>
    </source>
</reference>
<dbReference type="EMBL" id="CACVAY010000034">
    <property type="protein sequence ID" value="CAA6807682.1"/>
    <property type="molecule type" value="Genomic_DNA"/>
</dbReference>
<evidence type="ECO:0000259" key="3">
    <source>
        <dbReference type="PROSITE" id="PS01031"/>
    </source>
</evidence>
<gene>
    <name evidence="4" type="ORF">HELGO_WM12583</name>
</gene>
<proteinExistence type="inferred from homology"/>
<feature type="domain" description="SHSP" evidence="3">
    <location>
        <begin position="1"/>
        <end position="88"/>
    </location>
</feature>
<dbReference type="PANTHER" id="PTHR11527">
    <property type="entry name" value="HEAT-SHOCK PROTEIN 20 FAMILY MEMBER"/>
    <property type="match status" value="1"/>
</dbReference>
<dbReference type="CDD" id="cd06464">
    <property type="entry name" value="ACD_sHsps-like"/>
    <property type="match status" value="1"/>
</dbReference>
<protein>
    <recommendedName>
        <fullName evidence="3">SHSP domain-containing protein</fullName>
    </recommendedName>
</protein>
<organism evidence="4">
    <name type="scientific">uncultured Thiotrichaceae bacterium</name>
    <dbReference type="NCBI Taxonomy" id="298394"/>
    <lineage>
        <taxon>Bacteria</taxon>
        <taxon>Pseudomonadati</taxon>
        <taxon>Pseudomonadota</taxon>
        <taxon>Gammaproteobacteria</taxon>
        <taxon>Thiotrichales</taxon>
        <taxon>Thiotrichaceae</taxon>
        <taxon>environmental samples</taxon>
    </lineage>
</organism>
<evidence type="ECO:0000256" key="2">
    <source>
        <dbReference type="RuleBase" id="RU003616"/>
    </source>
</evidence>
<dbReference type="InterPro" id="IPR008978">
    <property type="entry name" value="HSP20-like_chaperone"/>
</dbReference>
<sequence length="88" mass="9854">MGSKINTIVLIEKSLLSVEGMRKTSDAADNEQSTHRQERFEGQFKRVVTLPEEVDADKANAVYQEGVLHITMPQKTEVKPRQITVSVA</sequence>
<evidence type="ECO:0000256" key="1">
    <source>
        <dbReference type="PROSITE-ProRule" id="PRU00285"/>
    </source>
</evidence>
<evidence type="ECO:0000313" key="4">
    <source>
        <dbReference type="EMBL" id="CAA6807682.1"/>
    </source>
</evidence>
<name>A0A6S6SN95_9GAMM</name>
<dbReference type="PROSITE" id="PS01031">
    <property type="entry name" value="SHSP"/>
    <property type="match status" value="1"/>
</dbReference>
<dbReference type="Pfam" id="PF00011">
    <property type="entry name" value="HSP20"/>
    <property type="match status" value="1"/>
</dbReference>
<dbReference type="InterPro" id="IPR002068">
    <property type="entry name" value="A-crystallin/Hsp20_dom"/>
</dbReference>
<dbReference type="Gene3D" id="2.60.40.790">
    <property type="match status" value="1"/>
</dbReference>
<dbReference type="SUPFAM" id="SSF49764">
    <property type="entry name" value="HSP20-like chaperones"/>
    <property type="match status" value="1"/>
</dbReference>
<dbReference type="InterPro" id="IPR031107">
    <property type="entry name" value="Small_HSP"/>
</dbReference>
<dbReference type="AlphaFoldDB" id="A0A6S6SN95"/>
<comment type="similarity">
    <text evidence="1 2">Belongs to the small heat shock protein (HSP20) family.</text>
</comment>